<evidence type="ECO:0000259" key="4">
    <source>
        <dbReference type="Pfam" id="PF00588"/>
    </source>
</evidence>
<dbReference type="Pfam" id="PF22435">
    <property type="entry name" value="MRM3-like_sub_bind"/>
    <property type="match status" value="1"/>
</dbReference>
<dbReference type="Pfam" id="PF00588">
    <property type="entry name" value="SpoU_methylase"/>
    <property type="match status" value="1"/>
</dbReference>
<dbReference type="Gene3D" id="3.30.1330.30">
    <property type="match status" value="1"/>
</dbReference>
<accession>A0A2A4YHS7</accession>
<feature type="domain" description="MRM3-like substrate binding" evidence="5">
    <location>
        <begin position="12"/>
        <end position="101"/>
    </location>
</feature>
<dbReference type="CDD" id="cd18104">
    <property type="entry name" value="SpoU-like_RNA-MTase"/>
    <property type="match status" value="1"/>
</dbReference>
<proteinExistence type="inferred from homology"/>
<dbReference type="PANTHER" id="PTHR43191:SF2">
    <property type="entry name" value="RRNA METHYLTRANSFERASE 3, MITOCHONDRIAL"/>
    <property type="match status" value="1"/>
</dbReference>
<dbReference type="PANTHER" id="PTHR43191">
    <property type="entry name" value="RRNA METHYLTRANSFERASE 3"/>
    <property type="match status" value="1"/>
</dbReference>
<evidence type="ECO:0000313" key="6">
    <source>
        <dbReference type="EMBL" id="PCI94029.1"/>
    </source>
</evidence>
<dbReference type="SUPFAM" id="SSF55315">
    <property type="entry name" value="L30e-like"/>
    <property type="match status" value="1"/>
</dbReference>
<dbReference type="Proteomes" id="UP000217838">
    <property type="component" value="Unassembled WGS sequence"/>
</dbReference>
<sequence>MTPIEVLTSHQNPKIKQIIKLRDKRARDKTKKFLIEGFRELSRAIHFGYPIESVFFSREHFLGVNEEALLEKCGKTAMLYELPDYLFEKISYRDRPDGLLAIAPIIGETLSSFEKKVLSSAKDEPLLLLIAESIEKPGNLGSILRSSDAAGVHGVILTDKKTDVFNPNVVRASIGTLFSVPILECSSSDAFSFLEKHKVKLVATTPHTDSLFTEVDLKGPIAIAMGTEQLGLSDEILKRSEIKVKIPMFGIADSLNVAASATLAIYEAVRQRGLAL</sequence>
<dbReference type="InterPro" id="IPR029028">
    <property type="entry name" value="Alpha/beta_knot_MTases"/>
</dbReference>
<keyword evidence="3 6" id="KW-0808">Transferase</keyword>
<feature type="domain" description="tRNA/rRNA methyltransferase SpoU type" evidence="4">
    <location>
        <begin position="127"/>
        <end position="266"/>
    </location>
</feature>
<reference evidence="7" key="1">
    <citation type="submission" date="2017-08" db="EMBL/GenBank/DDBJ databases">
        <title>A dynamic microbial community with high functional redundancy inhabits the cold, oxic subseafloor aquifer.</title>
        <authorList>
            <person name="Tully B.J."/>
            <person name="Wheat C.G."/>
            <person name="Glazer B.T."/>
            <person name="Huber J.A."/>
        </authorList>
    </citation>
    <scope>NUCLEOTIDE SEQUENCE [LARGE SCALE GENOMIC DNA]</scope>
</reference>
<evidence type="ECO:0000256" key="2">
    <source>
        <dbReference type="ARBA" id="ARBA00022603"/>
    </source>
</evidence>
<dbReference type="InterPro" id="IPR053888">
    <property type="entry name" value="MRM3-like_sub_bind"/>
</dbReference>
<dbReference type="GO" id="GO:0032259">
    <property type="term" value="P:methylation"/>
    <property type="evidence" value="ECO:0007669"/>
    <property type="project" value="UniProtKB-KW"/>
</dbReference>
<evidence type="ECO:0000259" key="5">
    <source>
        <dbReference type="Pfam" id="PF22435"/>
    </source>
</evidence>
<dbReference type="InterPro" id="IPR001537">
    <property type="entry name" value="SpoU_MeTrfase"/>
</dbReference>
<evidence type="ECO:0000256" key="1">
    <source>
        <dbReference type="ARBA" id="ARBA00007228"/>
    </source>
</evidence>
<dbReference type="EMBL" id="NVUU01000047">
    <property type="protein sequence ID" value="PCI94029.1"/>
    <property type="molecule type" value="Genomic_DNA"/>
</dbReference>
<dbReference type="SUPFAM" id="SSF75217">
    <property type="entry name" value="alpha/beta knot"/>
    <property type="match status" value="1"/>
</dbReference>
<comment type="similarity">
    <text evidence="1">Belongs to the class IV-like SAM-binding methyltransferase superfamily. RNA methyltransferase TrmH family.</text>
</comment>
<dbReference type="Gene3D" id="3.40.1280.10">
    <property type="match status" value="1"/>
</dbReference>
<gene>
    <name evidence="6" type="ORF">COB11_04450</name>
</gene>
<protein>
    <submittedName>
        <fullName evidence="6">rRNA methyltransferase</fullName>
    </submittedName>
</protein>
<name>A0A2A4YHS7_UNCAE</name>
<evidence type="ECO:0000313" key="7">
    <source>
        <dbReference type="Proteomes" id="UP000217838"/>
    </source>
</evidence>
<keyword evidence="2 6" id="KW-0489">Methyltransferase</keyword>
<dbReference type="InterPro" id="IPR029026">
    <property type="entry name" value="tRNA_m1G_MTases_N"/>
</dbReference>
<dbReference type="GO" id="GO:0008173">
    <property type="term" value="F:RNA methyltransferase activity"/>
    <property type="evidence" value="ECO:0007669"/>
    <property type="project" value="InterPro"/>
</dbReference>
<evidence type="ECO:0000256" key="3">
    <source>
        <dbReference type="ARBA" id="ARBA00022679"/>
    </source>
</evidence>
<dbReference type="AlphaFoldDB" id="A0A2A4YHS7"/>
<comment type="caution">
    <text evidence="6">The sequence shown here is derived from an EMBL/GenBank/DDBJ whole genome shotgun (WGS) entry which is preliminary data.</text>
</comment>
<organism evidence="6 7">
    <name type="scientific">Aerophobetes bacterium</name>
    <dbReference type="NCBI Taxonomy" id="2030807"/>
    <lineage>
        <taxon>Bacteria</taxon>
        <taxon>Candidatus Aerophobota</taxon>
    </lineage>
</organism>
<dbReference type="InterPro" id="IPR029064">
    <property type="entry name" value="Ribosomal_eL30-like_sf"/>
</dbReference>
<dbReference type="InterPro" id="IPR051259">
    <property type="entry name" value="rRNA_Methyltransferase"/>
</dbReference>
<dbReference type="GO" id="GO:0006396">
    <property type="term" value="P:RNA processing"/>
    <property type="evidence" value="ECO:0007669"/>
    <property type="project" value="InterPro"/>
</dbReference>
<dbReference type="GO" id="GO:0003723">
    <property type="term" value="F:RNA binding"/>
    <property type="evidence" value="ECO:0007669"/>
    <property type="project" value="InterPro"/>
</dbReference>